<evidence type="ECO:0000256" key="4">
    <source>
        <dbReference type="ARBA" id="ARBA00022989"/>
    </source>
</evidence>
<evidence type="ECO:0000313" key="6">
    <source>
        <dbReference type="EMBL" id="SEM73071.1"/>
    </source>
</evidence>
<comment type="similarity">
    <text evidence="2">Belongs to the LemA family.</text>
</comment>
<name>A0A1H8AQR0_9FIRM</name>
<sequence length="192" mass="20638">MKKMSGGIIALIVVVLVVAIAAAWGVGNYNSLVGLREDVTGQSSNIDTQLQRRTDLIPNLVATVKGYAAHETEIMTALADARANLAGAGTMQEKANADAQLSGALSRLLVVVENYPNLKADAQYTALMDELAGTENRIAVSRKDYNDTARVYNKRIKSFPSVIFANMFGFDAAEYFEATEGSDVPPTVDFSK</sequence>
<keyword evidence="5" id="KW-0472">Membrane</keyword>
<dbReference type="EMBL" id="FOCG01000001">
    <property type="protein sequence ID" value="SEM73071.1"/>
    <property type="molecule type" value="Genomic_DNA"/>
</dbReference>
<dbReference type="GO" id="GO:0016020">
    <property type="term" value="C:membrane"/>
    <property type="evidence" value="ECO:0007669"/>
    <property type="project" value="UniProtKB-SubCell"/>
</dbReference>
<reference evidence="6 7" key="1">
    <citation type="submission" date="2016-10" db="EMBL/GenBank/DDBJ databases">
        <authorList>
            <person name="de Groot N.N."/>
        </authorList>
    </citation>
    <scope>NUCLEOTIDE SEQUENCE [LARGE SCALE GENOMIC DNA]</scope>
    <source>
        <strain evidence="6 7">CGMCC 1.5070</strain>
    </source>
</reference>
<accession>A0A1H8AQR0</accession>
<dbReference type="AlphaFoldDB" id="A0A1H8AQR0"/>
<dbReference type="Gene3D" id="1.20.1440.20">
    <property type="entry name" value="LemA-like domain"/>
    <property type="match status" value="1"/>
</dbReference>
<keyword evidence="7" id="KW-1185">Reference proteome</keyword>
<evidence type="ECO:0000256" key="5">
    <source>
        <dbReference type="ARBA" id="ARBA00023136"/>
    </source>
</evidence>
<dbReference type="InterPro" id="IPR023353">
    <property type="entry name" value="LemA-like_dom_sf"/>
</dbReference>
<evidence type="ECO:0000256" key="3">
    <source>
        <dbReference type="ARBA" id="ARBA00022692"/>
    </source>
</evidence>
<evidence type="ECO:0000256" key="1">
    <source>
        <dbReference type="ARBA" id="ARBA00004167"/>
    </source>
</evidence>
<protein>
    <submittedName>
        <fullName evidence="6">LemA protein</fullName>
    </submittedName>
</protein>
<dbReference type="PANTHER" id="PTHR34478:SF2">
    <property type="entry name" value="MEMBRANE PROTEIN"/>
    <property type="match status" value="1"/>
</dbReference>
<dbReference type="PANTHER" id="PTHR34478">
    <property type="entry name" value="PROTEIN LEMA"/>
    <property type="match status" value="1"/>
</dbReference>
<gene>
    <name evidence="6" type="ORF">SAMN05216180_1492</name>
</gene>
<dbReference type="InterPro" id="IPR007156">
    <property type="entry name" value="MamQ_LemA"/>
</dbReference>
<proteinExistence type="inferred from homology"/>
<keyword evidence="4" id="KW-1133">Transmembrane helix</keyword>
<dbReference type="Pfam" id="PF04011">
    <property type="entry name" value="LemA"/>
    <property type="match status" value="1"/>
</dbReference>
<evidence type="ECO:0000313" key="7">
    <source>
        <dbReference type="Proteomes" id="UP000199158"/>
    </source>
</evidence>
<dbReference type="SUPFAM" id="SSF140478">
    <property type="entry name" value="LemA-like"/>
    <property type="match status" value="1"/>
</dbReference>
<dbReference type="Proteomes" id="UP000199158">
    <property type="component" value="Unassembled WGS sequence"/>
</dbReference>
<keyword evidence="3" id="KW-0812">Transmembrane</keyword>
<organism evidence="6 7">
    <name type="scientific">Hydrogenoanaerobacterium saccharovorans</name>
    <dbReference type="NCBI Taxonomy" id="474960"/>
    <lineage>
        <taxon>Bacteria</taxon>
        <taxon>Bacillati</taxon>
        <taxon>Bacillota</taxon>
        <taxon>Clostridia</taxon>
        <taxon>Eubacteriales</taxon>
        <taxon>Oscillospiraceae</taxon>
        <taxon>Hydrogenoanaerobacterium</taxon>
    </lineage>
</organism>
<dbReference type="STRING" id="474960.SAMN05216180_1492"/>
<evidence type="ECO:0000256" key="2">
    <source>
        <dbReference type="ARBA" id="ARBA00008854"/>
    </source>
</evidence>
<comment type="subcellular location">
    <subcellularLocation>
        <location evidence="1">Membrane</location>
        <topology evidence="1">Single-pass membrane protein</topology>
    </subcellularLocation>
</comment>